<organism evidence="2 3">
    <name type="scientific">Anguilla anguilla</name>
    <name type="common">European freshwater eel</name>
    <name type="synonym">Muraena anguilla</name>
    <dbReference type="NCBI Taxonomy" id="7936"/>
    <lineage>
        <taxon>Eukaryota</taxon>
        <taxon>Metazoa</taxon>
        <taxon>Chordata</taxon>
        <taxon>Craniata</taxon>
        <taxon>Vertebrata</taxon>
        <taxon>Euteleostomi</taxon>
        <taxon>Actinopterygii</taxon>
        <taxon>Neopterygii</taxon>
        <taxon>Teleostei</taxon>
        <taxon>Anguilliformes</taxon>
        <taxon>Anguillidae</taxon>
        <taxon>Anguilla</taxon>
    </lineage>
</organism>
<evidence type="ECO:0000313" key="2">
    <source>
        <dbReference type="EMBL" id="KAG5830431.1"/>
    </source>
</evidence>
<protein>
    <submittedName>
        <fullName evidence="2">Uncharacterized protein</fullName>
    </submittedName>
</protein>
<keyword evidence="3" id="KW-1185">Reference proteome</keyword>
<evidence type="ECO:0000256" key="1">
    <source>
        <dbReference type="SAM" id="MobiDB-lite"/>
    </source>
</evidence>
<evidence type="ECO:0000313" key="3">
    <source>
        <dbReference type="Proteomes" id="UP001044222"/>
    </source>
</evidence>
<name>A0A9D3LI02_ANGAN</name>
<feature type="compositionally biased region" description="Basic residues" evidence="1">
    <location>
        <begin position="15"/>
        <end position="27"/>
    </location>
</feature>
<dbReference type="AlphaFoldDB" id="A0A9D3LI02"/>
<dbReference type="Proteomes" id="UP001044222">
    <property type="component" value="Chromosome 19"/>
</dbReference>
<accession>A0A9D3LI02</accession>
<feature type="region of interest" description="Disordered" evidence="1">
    <location>
        <begin position="1"/>
        <end position="27"/>
    </location>
</feature>
<comment type="caution">
    <text evidence="2">The sequence shown here is derived from an EMBL/GenBank/DDBJ whole genome shotgun (WGS) entry which is preliminary data.</text>
</comment>
<sequence length="85" mass="9422">MTRASRPTGLFFSARNRRAPWSRRTGRTGNRRTFRLFSGAASGPSGPWRGNGAGRPAKIALEHRVPRGRRGTGWRPSCPSSRSEE</sequence>
<proteinExistence type="predicted"/>
<dbReference type="EMBL" id="JAFIRN010000019">
    <property type="protein sequence ID" value="KAG5830431.1"/>
    <property type="molecule type" value="Genomic_DNA"/>
</dbReference>
<gene>
    <name evidence="2" type="ORF">ANANG_G00310540</name>
</gene>
<reference evidence="2" key="1">
    <citation type="submission" date="2021-01" db="EMBL/GenBank/DDBJ databases">
        <title>A chromosome-scale assembly of European eel, Anguilla anguilla.</title>
        <authorList>
            <person name="Henkel C."/>
            <person name="Jong-Raadsen S.A."/>
            <person name="Dufour S."/>
            <person name="Weltzien F.-A."/>
            <person name="Palstra A.P."/>
            <person name="Pelster B."/>
            <person name="Spaink H.P."/>
            <person name="Van Den Thillart G.E."/>
            <person name="Jansen H."/>
            <person name="Zahm M."/>
            <person name="Klopp C."/>
            <person name="Cedric C."/>
            <person name="Louis A."/>
            <person name="Berthelot C."/>
            <person name="Parey E."/>
            <person name="Roest Crollius H."/>
            <person name="Montfort J."/>
            <person name="Robinson-Rechavi M."/>
            <person name="Bucao C."/>
            <person name="Bouchez O."/>
            <person name="Gislard M."/>
            <person name="Lluch J."/>
            <person name="Milhes M."/>
            <person name="Lampietro C."/>
            <person name="Lopez Roques C."/>
            <person name="Donnadieu C."/>
            <person name="Braasch I."/>
            <person name="Desvignes T."/>
            <person name="Postlethwait J."/>
            <person name="Bobe J."/>
            <person name="Guiguen Y."/>
            <person name="Dirks R."/>
        </authorList>
    </citation>
    <scope>NUCLEOTIDE SEQUENCE</scope>
    <source>
        <strain evidence="2">Tag_6206</strain>
        <tissue evidence="2">Liver</tissue>
    </source>
</reference>
<feature type="region of interest" description="Disordered" evidence="1">
    <location>
        <begin position="60"/>
        <end position="85"/>
    </location>
</feature>